<comment type="caution">
    <text evidence="2">The sequence shown here is derived from an EMBL/GenBank/DDBJ whole genome shotgun (WGS) entry which is preliminary data.</text>
</comment>
<feature type="chain" id="PRO_5014954516" description="DUF5667 domain-containing protein" evidence="1">
    <location>
        <begin position="20"/>
        <end position="292"/>
    </location>
</feature>
<reference evidence="3" key="1">
    <citation type="submission" date="2017-09" db="EMBL/GenBank/DDBJ databases">
        <title>Depth-based differentiation of microbial function through sediment-hosted aquifers and enrichment of novel symbionts in the deep terrestrial subsurface.</title>
        <authorList>
            <person name="Probst A.J."/>
            <person name="Ladd B."/>
            <person name="Jarett J.K."/>
            <person name="Geller-Mcgrath D.E."/>
            <person name="Sieber C.M.K."/>
            <person name="Emerson J.B."/>
            <person name="Anantharaman K."/>
            <person name="Thomas B.C."/>
            <person name="Malmstrom R."/>
            <person name="Stieglmeier M."/>
            <person name="Klingl A."/>
            <person name="Woyke T."/>
            <person name="Ryan C.M."/>
            <person name="Banfield J.F."/>
        </authorList>
    </citation>
    <scope>NUCLEOTIDE SEQUENCE [LARGE SCALE GENOMIC DNA]</scope>
</reference>
<feature type="signal peptide" evidence="1">
    <location>
        <begin position="1"/>
        <end position="19"/>
    </location>
</feature>
<evidence type="ECO:0008006" key="4">
    <source>
        <dbReference type="Google" id="ProtNLM"/>
    </source>
</evidence>
<evidence type="ECO:0000313" key="3">
    <source>
        <dbReference type="Proteomes" id="UP000230973"/>
    </source>
</evidence>
<protein>
    <recommendedName>
        <fullName evidence="4">DUF5667 domain-containing protein</fullName>
    </recommendedName>
</protein>
<name>A0A2M7QAM7_9BACT</name>
<accession>A0A2M7QAM7</accession>
<dbReference type="EMBL" id="PFLC01000014">
    <property type="protein sequence ID" value="PIY63199.1"/>
    <property type="molecule type" value="Genomic_DNA"/>
</dbReference>
<dbReference type="AlphaFoldDB" id="A0A2M7QAM7"/>
<evidence type="ECO:0000256" key="1">
    <source>
        <dbReference type="SAM" id="SignalP"/>
    </source>
</evidence>
<keyword evidence="1" id="KW-0732">Signal</keyword>
<gene>
    <name evidence="2" type="ORF">COY93_01120</name>
</gene>
<sequence>MRNRAVNLLVIGAVLVQLAAPVAVSAVTVGGSISTMPDTSVSAEPAVSDSGSGLPDIGRSVSGSLRINACGSIGTFGDRMLVRIDEQASHLAERRSGRNGRLDERIASQETGLTQVRTRQDRRRERRFDLMVGRAGDEDVLAAVSTFENAVEQALSVRRTAVDTAMDEYMTALDQTVMDRRTALDSEVTDFRSGVADAFESIQDSCTADDTVTSVRQDMNVAVRSAHENFMTNWREVRSLNAVVREVVYRRNAAFRAAWVEFKTSIEIARDELKVRLQELAPTDGSADEAAG</sequence>
<dbReference type="Proteomes" id="UP000230973">
    <property type="component" value="Unassembled WGS sequence"/>
</dbReference>
<proteinExistence type="predicted"/>
<evidence type="ECO:0000313" key="2">
    <source>
        <dbReference type="EMBL" id="PIY63199.1"/>
    </source>
</evidence>
<organism evidence="2 3">
    <name type="scientific">Candidatus Uhrbacteria bacterium CG_4_10_14_0_8_um_filter_58_22</name>
    <dbReference type="NCBI Taxonomy" id="1975029"/>
    <lineage>
        <taxon>Bacteria</taxon>
        <taxon>Candidatus Uhriibacteriota</taxon>
    </lineage>
</organism>